<comment type="caution">
    <text evidence="4">The sequence shown here is derived from an EMBL/GenBank/DDBJ whole genome shotgun (WGS) entry which is preliminary data.</text>
</comment>
<dbReference type="Pfam" id="PF09346">
    <property type="entry name" value="SMI1_KNR4"/>
    <property type="match status" value="1"/>
</dbReference>
<feature type="region of interest" description="Disordered" evidence="2">
    <location>
        <begin position="18"/>
        <end position="111"/>
    </location>
</feature>
<dbReference type="InterPro" id="IPR009203">
    <property type="entry name" value="Knr4/Smi1"/>
</dbReference>
<proteinExistence type="inferred from homology"/>
<reference evidence="4 5" key="1">
    <citation type="journal article" date="2017" name="G3 (Bethesda)">
        <title>First Draft Genome Sequence of the Pathogenic Fungus Lomentospora prolificans (Formerly Scedosporium prolificans).</title>
        <authorList>
            <person name="Luo R."/>
            <person name="Zimin A."/>
            <person name="Workman R."/>
            <person name="Fan Y."/>
            <person name="Pertea G."/>
            <person name="Grossman N."/>
            <person name="Wear M.P."/>
            <person name="Jia B."/>
            <person name="Miller H."/>
            <person name="Casadevall A."/>
            <person name="Timp W."/>
            <person name="Zhang S.X."/>
            <person name="Salzberg S.L."/>
        </authorList>
    </citation>
    <scope>NUCLEOTIDE SEQUENCE [LARGE SCALE GENOMIC DNA]</scope>
    <source>
        <strain evidence="4 5">JHH-5317</strain>
    </source>
</reference>
<feature type="domain" description="Knr4/Smi1-like" evidence="3">
    <location>
        <begin position="156"/>
        <end position="339"/>
    </location>
</feature>
<keyword evidence="5" id="KW-1185">Reference proteome</keyword>
<sequence>MASFGAALRSFWHTMTSNDRHSSYDSPYRTGRHVPLNGRNGMLTSVATASESRADINAPYRDDGSRTSGLGAPISPYTPTASSPGPYSPGLRSSSAQRVSQSNDGFEVQGQAPGDVQMQSFQDGLPPPPPVSHTWERIDAWCEENYPELYDQLGEGATRNDLNELEHVLDCSLPQDVRESLMAHDGQERLGMPTGIIFSAMLLDCEEIVQEWENWRKVSSEILYDGPILRSPIPGDKPANGASSSSNEASSSRSHSSPRSSGSWRQDLLARQTSMPPNAVQKVYAHPAWIPLVRDWGGNNLAVDLAPGPAGTWGQIILFGRDYDCKYVVARSWAAFLALVADDMNSGRWFVDEETNELKLREFKQARVEPSYFEILRWRMDQKYGRRAAAVAAKRKSVVGGRVSPAAPGSPTASPYASPTDSSAGQRGRSMQRLSSHSPLTSPKPSAYGKSSPLARVNEESLAPLNTDLKKPPKLVEVDTPRPSEDEAPSKSTDSENRDAEQGKRRETEPLGTAKTNGKLPETDDGAMKTIEI</sequence>
<dbReference type="InterPro" id="IPR037883">
    <property type="entry name" value="Knr4/Smi1-like_sf"/>
</dbReference>
<dbReference type="STRING" id="41688.A0A2N3NEF9"/>
<feature type="region of interest" description="Disordered" evidence="2">
    <location>
        <begin position="395"/>
        <end position="533"/>
    </location>
</feature>
<dbReference type="AlphaFoldDB" id="A0A2N3NEF9"/>
<dbReference type="PIRSF" id="PIRSF017023">
    <property type="entry name" value="KNR4"/>
    <property type="match status" value="1"/>
</dbReference>
<dbReference type="SMART" id="SM00860">
    <property type="entry name" value="SMI1_KNR4"/>
    <property type="match status" value="1"/>
</dbReference>
<feature type="compositionally biased region" description="Low complexity" evidence="2">
    <location>
        <begin position="243"/>
        <end position="265"/>
    </location>
</feature>
<feature type="region of interest" description="Disordered" evidence="2">
    <location>
        <begin position="233"/>
        <end position="266"/>
    </location>
</feature>
<evidence type="ECO:0000256" key="2">
    <source>
        <dbReference type="SAM" id="MobiDB-lite"/>
    </source>
</evidence>
<dbReference type="InParanoid" id="A0A2N3NEF9"/>
<dbReference type="EMBL" id="NLAX01000008">
    <property type="protein sequence ID" value="PKS10814.1"/>
    <property type="molecule type" value="Genomic_DNA"/>
</dbReference>
<evidence type="ECO:0000313" key="5">
    <source>
        <dbReference type="Proteomes" id="UP000233524"/>
    </source>
</evidence>
<dbReference type="OrthoDB" id="2305498at2759"/>
<dbReference type="PANTHER" id="PTHR47432:SF1">
    <property type="entry name" value="CELL WALL ASSEMBLY REGULATOR SMI1"/>
    <property type="match status" value="1"/>
</dbReference>
<feature type="compositionally biased region" description="Low complexity" evidence="2">
    <location>
        <begin position="395"/>
        <end position="424"/>
    </location>
</feature>
<dbReference type="FunCoup" id="A0A2N3NEF9">
    <property type="interactions" value="58"/>
</dbReference>
<feature type="compositionally biased region" description="Basic and acidic residues" evidence="2">
    <location>
        <begin position="468"/>
        <end position="509"/>
    </location>
</feature>
<organism evidence="4 5">
    <name type="scientific">Lomentospora prolificans</name>
    <dbReference type="NCBI Taxonomy" id="41688"/>
    <lineage>
        <taxon>Eukaryota</taxon>
        <taxon>Fungi</taxon>
        <taxon>Dikarya</taxon>
        <taxon>Ascomycota</taxon>
        <taxon>Pezizomycotina</taxon>
        <taxon>Sordariomycetes</taxon>
        <taxon>Hypocreomycetidae</taxon>
        <taxon>Microascales</taxon>
        <taxon>Microascaceae</taxon>
        <taxon>Lomentospora</taxon>
    </lineage>
</organism>
<dbReference type="PANTHER" id="PTHR47432">
    <property type="entry name" value="CELL WALL ASSEMBLY REGULATOR SMI1"/>
    <property type="match status" value="1"/>
</dbReference>
<evidence type="ECO:0000256" key="1">
    <source>
        <dbReference type="ARBA" id="ARBA00005303"/>
    </source>
</evidence>
<dbReference type="VEuPathDB" id="FungiDB:jhhlp_002571"/>
<evidence type="ECO:0000313" key="4">
    <source>
        <dbReference type="EMBL" id="PKS10814.1"/>
    </source>
</evidence>
<feature type="compositionally biased region" description="Polar residues" evidence="2">
    <location>
        <begin position="432"/>
        <end position="444"/>
    </location>
</feature>
<dbReference type="Proteomes" id="UP000233524">
    <property type="component" value="Unassembled WGS sequence"/>
</dbReference>
<feature type="compositionally biased region" description="Polar residues" evidence="2">
    <location>
        <begin position="42"/>
        <end position="51"/>
    </location>
</feature>
<evidence type="ECO:0000259" key="3">
    <source>
        <dbReference type="SMART" id="SM00860"/>
    </source>
</evidence>
<dbReference type="SUPFAM" id="SSF160631">
    <property type="entry name" value="SMI1/KNR4-like"/>
    <property type="match status" value="1"/>
</dbReference>
<name>A0A2N3NEF9_9PEZI</name>
<comment type="similarity">
    <text evidence="1">Belongs to the KNR4/SMI1 family.</text>
</comment>
<dbReference type="InterPro" id="IPR018958">
    <property type="entry name" value="Knr4/Smi1-like_dom"/>
</dbReference>
<protein>
    <recommendedName>
        <fullName evidence="3">Knr4/Smi1-like domain-containing protein</fullName>
    </recommendedName>
</protein>
<dbReference type="GO" id="GO:0043332">
    <property type="term" value="C:mating projection tip"/>
    <property type="evidence" value="ECO:0007669"/>
    <property type="project" value="TreeGrafter"/>
</dbReference>
<dbReference type="GO" id="GO:0070880">
    <property type="term" value="P:fungal-type cell wall beta-glucan biosynthetic process"/>
    <property type="evidence" value="ECO:0007669"/>
    <property type="project" value="TreeGrafter"/>
</dbReference>
<accession>A0A2N3NEF9</accession>
<feature type="compositionally biased region" description="Polar residues" evidence="2">
    <location>
        <begin position="77"/>
        <end position="104"/>
    </location>
</feature>
<gene>
    <name evidence="4" type="ORF">jhhlp_002571</name>
</gene>
<dbReference type="InterPro" id="IPR051873">
    <property type="entry name" value="KNR4/SMI1_regulator"/>
</dbReference>